<dbReference type="AlphaFoldDB" id="A0A9X8Y8E4"/>
<sequence length="389" mass="44902">MALYASRRQLCRYMVEYHHLSAASALHGMEDLAGYLRKVGCVQYDPLDVVGRNPDLVFQSRWSGYRKGQYERLLYRERRFFDMWDKNMSICAVEDWPCFARTRERPLRWCREHPAAIEEITAYLKKHESACSSDFVMEERVLWWYGQQRLAKAALEAMCYAGLALVHHKKGTRRYYCLSERALPPGLLSAPDPNPTPQDYARWQVLRRVGSVGALPDRPGDAWLGIGGMDAAARSRAFAELEECGALAAVAVEGMKSPLYVKTQDLPLLEGCQRPLPLGTARILAPLDNLIWDRRLIEALFGFAYRWEVYTPAQKRQYGYYVLPVLAGERFLGRIELATDRERGRLIVKNFWWEEGAKRSAAAREAVTRGLRRFMRYNRCGEIERDCEI</sequence>
<evidence type="ECO:0000313" key="2">
    <source>
        <dbReference type="Proteomes" id="UP000294682"/>
    </source>
</evidence>
<evidence type="ECO:0008006" key="3">
    <source>
        <dbReference type="Google" id="ProtNLM"/>
    </source>
</evidence>
<dbReference type="InterPro" id="IPR009351">
    <property type="entry name" value="AlkZ-like"/>
</dbReference>
<evidence type="ECO:0000313" key="1">
    <source>
        <dbReference type="EMBL" id="TCL43725.1"/>
    </source>
</evidence>
<dbReference type="EMBL" id="SLUK01000004">
    <property type="protein sequence ID" value="TCL43725.1"/>
    <property type="molecule type" value="Genomic_DNA"/>
</dbReference>
<reference evidence="1 2" key="1">
    <citation type="submission" date="2019-03" db="EMBL/GenBank/DDBJ databases">
        <title>Genomic Encyclopedia of Type Strains, Phase IV (KMG-IV): sequencing the most valuable type-strain genomes for metagenomic binning, comparative biology and taxonomic classification.</title>
        <authorList>
            <person name="Goeker M."/>
        </authorList>
    </citation>
    <scope>NUCLEOTIDE SEQUENCE [LARGE SCALE GENOMIC DNA]</scope>
    <source>
        <strain evidence="1 2">DSM 100433</strain>
    </source>
</reference>
<name>A0A9X8Y8E4_9FIRM</name>
<dbReference type="PANTHER" id="PTHR30528:SF0">
    <property type="entry name" value="CYTOPLASMIC PROTEIN"/>
    <property type="match status" value="1"/>
</dbReference>
<proteinExistence type="predicted"/>
<protein>
    <recommendedName>
        <fullName evidence="3">Winged helix-turn-helix domain-containing protein</fullName>
    </recommendedName>
</protein>
<organism evidence="1 2">
    <name type="scientific">Harryflintia acetispora</name>
    <dbReference type="NCBI Taxonomy" id="1849041"/>
    <lineage>
        <taxon>Bacteria</taxon>
        <taxon>Bacillati</taxon>
        <taxon>Bacillota</taxon>
        <taxon>Clostridia</taxon>
        <taxon>Eubacteriales</taxon>
        <taxon>Oscillospiraceae</taxon>
        <taxon>Harryflintia</taxon>
    </lineage>
</organism>
<dbReference type="Proteomes" id="UP000294682">
    <property type="component" value="Unassembled WGS sequence"/>
</dbReference>
<dbReference type="PANTHER" id="PTHR30528">
    <property type="entry name" value="CYTOPLASMIC PROTEIN"/>
    <property type="match status" value="1"/>
</dbReference>
<keyword evidence="2" id="KW-1185">Reference proteome</keyword>
<gene>
    <name evidence="1" type="ORF">EDD78_10459</name>
</gene>
<accession>A0A9X8Y8E4</accession>
<comment type="caution">
    <text evidence="1">The sequence shown here is derived from an EMBL/GenBank/DDBJ whole genome shotgun (WGS) entry which is preliminary data.</text>
</comment>
<dbReference type="RefSeq" id="WP_132084331.1">
    <property type="nucleotide sequence ID" value="NZ_SLUK01000004.1"/>
</dbReference>
<dbReference type="Pfam" id="PF06224">
    <property type="entry name" value="AlkZ-like"/>
    <property type="match status" value="1"/>
</dbReference>